<accession>A0A372DSF4</accession>
<dbReference type="Pfam" id="PF05768">
    <property type="entry name" value="Glrx-like"/>
    <property type="match status" value="1"/>
</dbReference>
<dbReference type="Proteomes" id="UP000262917">
    <property type="component" value="Unassembled WGS sequence"/>
</dbReference>
<keyword evidence="2" id="KW-1185">Reference proteome</keyword>
<reference evidence="1 2" key="1">
    <citation type="submission" date="2018-08" db="EMBL/GenBank/DDBJ databases">
        <title>Lysobacter weifangensis sp. nov., a new member of the family 'Xanthomonadaceae', isolated from soil in a farmland.</title>
        <authorList>
            <person name="Zhao H."/>
        </authorList>
    </citation>
    <scope>NUCLEOTIDE SEQUENCE [LARGE SCALE GENOMIC DNA]</scope>
    <source>
        <strain evidence="1 2">WF-2</strain>
    </source>
</reference>
<dbReference type="InterPro" id="IPR008554">
    <property type="entry name" value="Glutaredoxin-like"/>
</dbReference>
<dbReference type="EMBL" id="QVPD01000001">
    <property type="protein sequence ID" value="RFP62490.1"/>
    <property type="molecule type" value="Genomic_DNA"/>
</dbReference>
<proteinExistence type="predicted"/>
<organism evidence="1 2">
    <name type="scientific">Cognatiluteimonas weifangensis</name>
    <dbReference type="NCBI Taxonomy" id="2303539"/>
    <lineage>
        <taxon>Bacteria</taxon>
        <taxon>Pseudomonadati</taxon>
        <taxon>Pseudomonadota</taxon>
        <taxon>Gammaproteobacteria</taxon>
        <taxon>Lysobacterales</taxon>
        <taxon>Lysobacteraceae</taxon>
        <taxon>Cognatiluteimonas</taxon>
    </lineage>
</organism>
<dbReference type="InterPro" id="IPR036249">
    <property type="entry name" value="Thioredoxin-like_sf"/>
</dbReference>
<dbReference type="RefSeq" id="WP_117201310.1">
    <property type="nucleotide sequence ID" value="NZ_JBHTBK010000007.1"/>
</dbReference>
<evidence type="ECO:0000313" key="1">
    <source>
        <dbReference type="EMBL" id="RFP62490.1"/>
    </source>
</evidence>
<gene>
    <name evidence="1" type="ORF">D0Y53_01350</name>
</gene>
<dbReference type="SUPFAM" id="SSF52833">
    <property type="entry name" value="Thioredoxin-like"/>
    <property type="match status" value="1"/>
</dbReference>
<sequence>MTPPALILYQRDDCHLCDLALEALATVRAPAFESVFIDDDPELEQCYGQRVPVLRDAVAGRELDWPFTPDTLRAFLAAP</sequence>
<dbReference type="AlphaFoldDB" id="A0A372DSF4"/>
<protein>
    <submittedName>
        <fullName evidence="1">Glutaredoxin family protein</fullName>
    </submittedName>
</protein>
<comment type="caution">
    <text evidence="1">The sequence shown here is derived from an EMBL/GenBank/DDBJ whole genome shotgun (WGS) entry which is preliminary data.</text>
</comment>
<dbReference type="OrthoDB" id="8537427at2"/>
<evidence type="ECO:0000313" key="2">
    <source>
        <dbReference type="Proteomes" id="UP000262917"/>
    </source>
</evidence>
<dbReference type="Gene3D" id="3.40.30.10">
    <property type="entry name" value="Glutaredoxin"/>
    <property type="match status" value="1"/>
</dbReference>
<name>A0A372DSF4_9GAMM</name>